<keyword evidence="1" id="KW-1133">Transmembrane helix</keyword>
<organism evidence="2 3">
    <name type="scientific">Roseivirga spongicola</name>
    <dbReference type="NCBI Taxonomy" id="333140"/>
    <lineage>
        <taxon>Bacteria</taxon>
        <taxon>Pseudomonadati</taxon>
        <taxon>Bacteroidota</taxon>
        <taxon>Cytophagia</taxon>
        <taxon>Cytophagales</taxon>
        <taxon>Roseivirgaceae</taxon>
        <taxon>Roseivirga</taxon>
    </lineage>
</organism>
<comment type="caution">
    <text evidence="2">The sequence shown here is derived from an EMBL/GenBank/DDBJ whole genome shotgun (WGS) entry which is preliminary data.</text>
</comment>
<dbReference type="InterPro" id="IPR025356">
    <property type="entry name" value="DUF4260"/>
</dbReference>
<keyword evidence="1" id="KW-0812">Transmembrane</keyword>
<proteinExistence type="predicted"/>
<sequence length="121" mass="13930">MKNLIKLEELAMLGLSIFLFSETDFAWWWYLALILTPDIGMLGYALNTKIGPATYNFFHHKAVAISVLCLGWFFSQEWLELAGIILFGHSSLDRLFGYGLKFSDHFKHTHLGWIQESITSK</sequence>
<dbReference type="Pfam" id="PF14079">
    <property type="entry name" value="DUF4260"/>
    <property type="match status" value="1"/>
</dbReference>
<gene>
    <name evidence="2" type="ORF">AWW68_15900</name>
</gene>
<dbReference type="Proteomes" id="UP000075606">
    <property type="component" value="Unassembled WGS sequence"/>
</dbReference>
<dbReference type="STRING" id="333140.AWW68_15900"/>
<accession>A0A150X606</accession>
<dbReference type="OrthoDB" id="9813911at2"/>
<evidence type="ECO:0008006" key="4">
    <source>
        <dbReference type="Google" id="ProtNLM"/>
    </source>
</evidence>
<evidence type="ECO:0000313" key="2">
    <source>
        <dbReference type="EMBL" id="KYG74133.1"/>
    </source>
</evidence>
<dbReference type="RefSeq" id="WP_068223644.1">
    <property type="nucleotide sequence ID" value="NZ_CP139724.1"/>
</dbReference>
<name>A0A150X606_9BACT</name>
<dbReference type="EMBL" id="LRPC01000028">
    <property type="protein sequence ID" value="KYG74133.1"/>
    <property type="molecule type" value="Genomic_DNA"/>
</dbReference>
<evidence type="ECO:0000256" key="1">
    <source>
        <dbReference type="SAM" id="Phobius"/>
    </source>
</evidence>
<dbReference type="AlphaFoldDB" id="A0A150X606"/>
<protein>
    <recommendedName>
        <fullName evidence="4">DUF4260 domain-containing protein</fullName>
    </recommendedName>
</protein>
<feature type="transmembrane region" description="Helical" evidence="1">
    <location>
        <begin position="27"/>
        <end position="46"/>
    </location>
</feature>
<keyword evidence="3" id="KW-1185">Reference proteome</keyword>
<keyword evidence="1" id="KW-0472">Membrane</keyword>
<reference evidence="2 3" key="1">
    <citation type="submission" date="2016-01" db="EMBL/GenBank/DDBJ databases">
        <title>Genome sequencing of Roseivirga spongicola UST030701-084.</title>
        <authorList>
            <person name="Selvaratnam C."/>
            <person name="Thevarajoo S."/>
            <person name="Goh K.M."/>
            <person name="Ee R."/>
            <person name="Chan K.-G."/>
            <person name="Chong C.S."/>
        </authorList>
    </citation>
    <scope>NUCLEOTIDE SEQUENCE [LARGE SCALE GENOMIC DNA]</scope>
    <source>
        <strain evidence="2 3">UST030701-084</strain>
    </source>
</reference>
<evidence type="ECO:0000313" key="3">
    <source>
        <dbReference type="Proteomes" id="UP000075606"/>
    </source>
</evidence>